<dbReference type="AlphaFoldDB" id="A0A919B211"/>
<reference evidence="1" key="1">
    <citation type="journal article" date="2014" name="Int. J. Syst. Evol. Microbiol.">
        <title>Complete genome sequence of Corynebacterium casei LMG S-19264T (=DSM 44701T), isolated from a smear-ripened cheese.</title>
        <authorList>
            <consortium name="US DOE Joint Genome Institute (JGI-PGF)"/>
            <person name="Walter F."/>
            <person name="Albersmeier A."/>
            <person name="Kalinowski J."/>
            <person name="Ruckert C."/>
        </authorList>
    </citation>
    <scope>NUCLEOTIDE SEQUENCE</scope>
    <source>
        <strain evidence="1">JCM 4059</strain>
    </source>
</reference>
<dbReference type="Pfam" id="PF11753">
    <property type="entry name" value="DUF3310"/>
    <property type="match status" value="1"/>
</dbReference>
<sequence length="196" mass="21582">MIFEVGDRVRVLPPEATDPPNPIAELSKNRTGQVVATYAPESQPYPYDVELDDGGAQLCFAGGELELIERPPADRPPAAVEAAVGAPTSRRSPGERLLRETAGLPHVPAPPKDQALMQAAVTTPPTDHVNRPDHYTSHPSGIECIQVTQHLDFLLGNVVKYLWRYGLKPDTPSLQDLKKARWYLDHKIALEEQRNG</sequence>
<dbReference type="RefSeq" id="WP_229890773.1">
    <property type="nucleotide sequence ID" value="NZ_BNBD01000003.1"/>
</dbReference>
<comment type="caution">
    <text evidence="1">The sequence shown here is derived from an EMBL/GenBank/DDBJ whole genome shotgun (WGS) entry which is preliminary data.</text>
</comment>
<dbReference type="InterPro" id="IPR021739">
    <property type="entry name" value="SaV-like"/>
</dbReference>
<dbReference type="EMBL" id="BNBD01000003">
    <property type="protein sequence ID" value="GHF38484.1"/>
    <property type="molecule type" value="Genomic_DNA"/>
</dbReference>
<keyword evidence="2" id="KW-1185">Reference proteome</keyword>
<proteinExistence type="predicted"/>
<dbReference type="Proteomes" id="UP000638313">
    <property type="component" value="Unassembled WGS sequence"/>
</dbReference>
<evidence type="ECO:0000313" key="1">
    <source>
        <dbReference type="EMBL" id="GHF38484.1"/>
    </source>
</evidence>
<evidence type="ECO:0000313" key="2">
    <source>
        <dbReference type="Proteomes" id="UP000638313"/>
    </source>
</evidence>
<gene>
    <name evidence="1" type="ORF">GCM10010218_19530</name>
</gene>
<protein>
    <recommendedName>
        <fullName evidence="3">DUF3310 domain-containing protein</fullName>
    </recommendedName>
</protein>
<evidence type="ECO:0008006" key="3">
    <source>
        <dbReference type="Google" id="ProtNLM"/>
    </source>
</evidence>
<reference evidence="1" key="2">
    <citation type="submission" date="2020-09" db="EMBL/GenBank/DDBJ databases">
        <authorList>
            <person name="Sun Q."/>
            <person name="Ohkuma M."/>
        </authorList>
    </citation>
    <scope>NUCLEOTIDE SEQUENCE</scope>
    <source>
        <strain evidence="1">JCM 4059</strain>
    </source>
</reference>
<accession>A0A919B211</accession>
<organism evidence="1 2">
    <name type="scientific">Streptomyces mashuensis</name>
    <dbReference type="NCBI Taxonomy" id="33904"/>
    <lineage>
        <taxon>Bacteria</taxon>
        <taxon>Bacillati</taxon>
        <taxon>Actinomycetota</taxon>
        <taxon>Actinomycetes</taxon>
        <taxon>Kitasatosporales</taxon>
        <taxon>Streptomycetaceae</taxon>
        <taxon>Streptomyces</taxon>
    </lineage>
</organism>
<name>A0A919B211_9ACTN</name>